<gene>
    <name evidence="3" type="ORF">g.3821</name>
</gene>
<feature type="region of interest" description="Disordered" evidence="1">
    <location>
        <begin position="1"/>
        <end position="100"/>
    </location>
</feature>
<dbReference type="EMBL" id="GEDC01013340">
    <property type="protein sequence ID" value="JAS23958.1"/>
    <property type="molecule type" value="Transcribed_RNA"/>
</dbReference>
<dbReference type="InterPro" id="IPR002557">
    <property type="entry name" value="Chitin-bd_dom"/>
</dbReference>
<protein>
    <recommendedName>
        <fullName evidence="2">Chitin-binding type-2 domain-containing protein</fullName>
    </recommendedName>
</protein>
<sequence length="327" mass="34148">STNVQSTASPIPTTEKISTSTSVPSSTPGPESSTNVQSTPSPNPTTQRITTSTSVPSDPSELSKPPQSGTSPSKPLESGSTHVTGSQNTTQTPPCQTPRPVSKIVCNKAGFYPHPSDCKKFYRCVDWDGDKGERFSVYHFECAPGTIFDPALETCNHPDSVYPQRDCSGTAGTEVSESPVITQTTEGNTVFESTTLQNTSPQISTIQTTDGTTNLESTTEGITMIESTSVITSSTGTDQTSTTEGTTITESSSILTTFTDQPTSTEQSTISPTEFSTPGTTFSETSTPGSTFSETSTPGTTLSETSTPGTTLSETSTPGSTLSETST</sequence>
<reference evidence="3" key="1">
    <citation type="submission" date="2015-12" db="EMBL/GenBank/DDBJ databases">
        <title>De novo transcriptome assembly of four potential Pierce s Disease insect vectors from Arizona vineyards.</title>
        <authorList>
            <person name="Tassone E.E."/>
        </authorList>
    </citation>
    <scope>NUCLEOTIDE SEQUENCE</scope>
</reference>
<dbReference type="SMART" id="SM00494">
    <property type="entry name" value="ChtBD2"/>
    <property type="match status" value="1"/>
</dbReference>
<dbReference type="GO" id="GO:0008061">
    <property type="term" value="F:chitin binding"/>
    <property type="evidence" value="ECO:0007669"/>
    <property type="project" value="InterPro"/>
</dbReference>
<feature type="compositionally biased region" description="Polar residues" evidence="1">
    <location>
        <begin position="35"/>
        <end position="57"/>
    </location>
</feature>
<feature type="compositionally biased region" description="Polar residues" evidence="1">
    <location>
        <begin position="1"/>
        <end position="17"/>
    </location>
</feature>
<dbReference type="Gene3D" id="2.170.140.10">
    <property type="entry name" value="Chitin binding domain"/>
    <property type="match status" value="1"/>
</dbReference>
<feature type="compositionally biased region" description="Low complexity" evidence="1">
    <location>
        <begin position="293"/>
        <end position="327"/>
    </location>
</feature>
<dbReference type="AlphaFoldDB" id="A0A1B6DE29"/>
<feature type="compositionally biased region" description="Polar residues" evidence="1">
    <location>
        <begin position="65"/>
        <end position="86"/>
    </location>
</feature>
<evidence type="ECO:0000256" key="1">
    <source>
        <dbReference type="SAM" id="MobiDB-lite"/>
    </source>
</evidence>
<feature type="compositionally biased region" description="Low complexity" evidence="1">
    <location>
        <begin position="87"/>
        <end position="100"/>
    </location>
</feature>
<feature type="compositionally biased region" description="Low complexity" evidence="1">
    <location>
        <begin position="232"/>
        <end position="259"/>
    </location>
</feature>
<feature type="non-terminal residue" evidence="3">
    <location>
        <position position="327"/>
    </location>
</feature>
<dbReference type="GO" id="GO:0005576">
    <property type="term" value="C:extracellular region"/>
    <property type="evidence" value="ECO:0007669"/>
    <property type="project" value="InterPro"/>
</dbReference>
<dbReference type="InterPro" id="IPR036508">
    <property type="entry name" value="Chitin-bd_dom_sf"/>
</dbReference>
<proteinExistence type="predicted"/>
<evidence type="ECO:0000259" key="2">
    <source>
        <dbReference type="PROSITE" id="PS50940"/>
    </source>
</evidence>
<organism evidence="3">
    <name type="scientific">Clastoptera arizonana</name>
    <name type="common">Arizona spittle bug</name>
    <dbReference type="NCBI Taxonomy" id="38151"/>
    <lineage>
        <taxon>Eukaryota</taxon>
        <taxon>Metazoa</taxon>
        <taxon>Ecdysozoa</taxon>
        <taxon>Arthropoda</taxon>
        <taxon>Hexapoda</taxon>
        <taxon>Insecta</taxon>
        <taxon>Pterygota</taxon>
        <taxon>Neoptera</taxon>
        <taxon>Paraneoptera</taxon>
        <taxon>Hemiptera</taxon>
        <taxon>Auchenorrhyncha</taxon>
        <taxon>Cercopoidea</taxon>
        <taxon>Clastopteridae</taxon>
        <taxon>Clastoptera</taxon>
    </lineage>
</organism>
<feature type="non-terminal residue" evidence="3">
    <location>
        <position position="1"/>
    </location>
</feature>
<dbReference type="PROSITE" id="PS50940">
    <property type="entry name" value="CHIT_BIND_II"/>
    <property type="match status" value="1"/>
</dbReference>
<accession>A0A1B6DE29</accession>
<feature type="domain" description="Chitin-binding type-2" evidence="2">
    <location>
        <begin position="103"/>
        <end position="169"/>
    </location>
</feature>
<feature type="compositionally biased region" description="Low complexity" evidence="1">
    <location>
        <begin position="18"/>
        <end position="34"/>
    </location>
</feature>
<feature type="compositionally biased region" description="Polar residues" evidence="1">
    <location>
        <begin position="260"/>
        <end position="292"/>
    </location>
</feature>
<name>A0A1B6DE29_9HEMI</name>
<feature type="region of interest" description="Disordered" evidence="1">
    <location>
        <begin position="231"/>
        <end position="327"/>
    </location>
</feature>
<dbReference type="SUPFAM" id="SSF57625">
    <property type="entry name" value="Invertebrate chitin-binding proteins"/>
    <property type="match status" value="1"/>
</dbReference>
<evidence type="ECO:0000313" key="3">
    <source>
        <dbReference type="EMBL" id="JAS23958.1"/>
    </source>
</evidence>
<dbReference type="Pfam" id="PF01607">
    <property type="entry name" value="CBM_14"/>
    <property type="match status" value="1"/>
</dbReference>